<dbReference type="Gene3D" id="1.20.5.340">
    <property type="match status" value="1"/>
</dbReference>
<organism evidence="3 4">
    <name type="scientific">Gigaspora rosea</name>
    <dbReference type="NCBI Taxonomy" id="44941"/>
    <lineage>
        <taxon>Eukaryota</taxon>
        <taxon>Fungi</taxon>
        <taxon>Fungi incertae sedis</taxon>
        <taxon>Mucoromycota</taxon>
        <taxon>Glomeromycotina</taxon>
        <taxon>Glomeromycetes</taxon>
        <taxon>Diversisporales</taxon>
        <taxon>Gigasporaceae</taxon>
        <taxon>Gigaspora</taxon>
    </lineage>
</organism>
<dbReference type="OrthoDB" id="10591126at2759"/>
<keyword evidence="4" id="KW-1185">Reference proteome</keyword>
<feature type="transmembrane region" description="Helical" evidence="2">
    <location>
        <begin position="104"/>
        <end position="130"/>
    </location>
</feature>
<accession>A0A397VMV4</accession>
<reference evidence="3 4" key="1">
    <citation type="submission" date="2018-06" db="EMBL/GenBank/DDBJ databases">
        <title>Comparative genomics reveals the genomic features of Rhizophagus irregularis, R. cerebriforme, R. diaphanum and Gigaspora rosea, and their symbiotic lifestyle signature.</title>
        <authorList>
            <person name="Morin E."/>
            <person name="San Clemente H."/>
            <person name="Chen E.C.H."/>
            <person name="De La Providencia I."/>
            <person name="Hainaut M."/>
            <person name="Kuo A."/>
            <person name="Kohler A."/>
            <person name="Murat C."/>
            <person name="Tang N."/>
            <person name="Roy S."/>
            <person name="Loubradou J."/>
            <person name="Henrissat B."/>
            <person name="Grigoriev I.V."/>
            <person name="Corradi N."/>
            <person name="Roux C."/>
            <person name="Martin F.M."/>
        </authorList>
    </citation>
    <scope>NUCLEOTIDE SEQUENCE [LARGE SCALE GENOMIC DNA]</scope>
    <source>
        <strain evidence="3 4">DAOM 194757</strain>
    </source>
</reference>
<keyword evidence="2" id="KW-1133">Transmembrane helix</keyword>
<dbReference type="SUPFAM" id="SSF57997">
    <property type="entry name" value="Tropomyosin"/>
    <property type="match status" value="1"/>
</dbReference>
<sequence length="296" mass="34746">MPKILIKNINKNIEFVDDEYEKYCEILECEFKNLAKYEKTFYHQPVELHNRLRVLEKKYPKIISAAYLYYNNQEPTIKNTFINNNNVTIKAECAECKSQNLKKIFFFVGIILIFFVLMILMLFFAINYWVSNKEVTKGLTENLGNENFVSKGELEKKEEEFKGLIENEFFAFKENFVSKGELEKKGEETNGLIENLGNKVFVLEGKLEKKEEEAESLGNKVLVLEGKLEKKEEEAENLGNKVFVLEGKLEKIEEETENLGNEVFVLEGKLEKKEEETENLGNEIFCFERRTRKFKE</sequence>
<evidence type="ECO:0000256" key="2">
    <source>
        <dbReference type="SAM" id="Phobius"/>
    </source>
</evidence>
<dbReference type="EMBL" id="QKWP01000299">
    <property type="protein sequence ID" value="RIB22647.1"/>
    <property type="molecule type" value="Genomic_DNA"/>
</dbReference>
<feature type="coiled-coil region" evidence="1">
    <location>
        <begin position="193"/>
        <end position="290"/>
    </location>
</feature>
<evidence type="ECO:0000313" key="4">
    <source>
        <dbReference type="Proteomes" id="UP000266673"/>
    </source>
</evidence>
<comment type="caution">
    <text evidence="3">The sequence shown here is derived from an EMBL/GenBank/DDBJ whole genome shotgun (WGS) entry which is preliminary data.</text>
</comment>
<protein>
    <submittedName>
        <fullName evidence="3">Uncharacterized protein</fullName>
    </submittedName>
</protein>
<keyword evidence="1" id="KW-0175">Coiled coil</keyword>
<evidence type="ECO:0000313" key="3">
    <source>
        <dbReference type="EMBL" id="RIB22647.1"/>
    </source>
</evidence>
<keyword evidence="2" id="KW-0812">Transmembrane</keyword>
<evidence type="ECO:0000256" key="1">
    <source>
        <dbReference type="SAM" id="Coils"/>
    </source>
</evidence>
<proteinExistence type="predicted"/>
<name>A0A397VMV4_9GLOM</name>
<gene>
    <name evidence="3" type="ORF">C2G38_2033402</name>
</gene>
<keyword evidence="2" id="KW-0472">Membrane</keyword>
<dbReference type="Proteomes" id="UP000266673">
    <property type="component" value="Unassembled WGS sequence"/>
</dbReference>
<dbReference type="AlphaFoldDB" id="A0A397VMV4"/>